<dbReference type="EMBL" id="VCQU01000009">
    <property type="protein sequence ID" value="NMN98185.1"/>
    <property type="molecule type" value="Genomic_DNA"/>
</dbReference>
<feature type="transmembrane region" description="Helical" evidence="1">
    <location>
        <begin position="7"/>
        <end position="27"/>
    </location>
</feature>
<proteinExistence type="predicted"/>
<organism evidence="2 3">
    <name type="scientific">Antrihabitans stalactiti</name>
    <dbReference type="NCBI Taxonomy" id="2584121"/>
    <lineage>
        <taxon>Bacteria</taxon>
        <taxon>Bacillati</taxon>
        <taxon>Actinomycetota</taxon>
        <taxon>Actinomycetes</taxon>
        <taxon>Mycobacteriales</taxon>
        <taxon>Nocardiaceae</taxon>
        <taxon>Antrihabitans</taxon>
    </lineage>
</organism>
<dbReference type="Proteomes" id="UP000535543">
    <property type="component" value="Unassembled WGS sequence"/>
</dbReference>
<evidence type="ECO:0000256" key="1">
    <source>
        <dbReference type="SAM" id="Phobius"/>
    </source>
</evidence>
<evidence type="ECO:0000313" key="3">
    <source>
        <dbReference type="Proteomes" id="UP000535543"/>
    </source>
</evidence>
<keyword evidence="3" id="KW-1185">Reference proteome</keyword>
<protein>
    <recommendedName>
        <fullName evidence="4">DUF4175 domain-containing protein</fullName>
    </recommendedName>
</protein>
<accession>A0A848KHE7</accession>
<comment type="caution">
    <text evidence="2">The sequence shown here is derived from an EMBL/GenBank/DDBJ whole genome shotgun (WGS) entry which is preliminary data.</text>
</comment>
<reference evidence="2 3" key="2">
    <citation type="submission" date="2020-06" db="EMBL/GenBank/DDBJ databases">
        <title>Antribacter stalactiti gen. nov., sp. nov., a new member of the family Nacardiaceae isolated from a cave.</title>
        <authorList>
            <person name="Kim I.S."/>
        </authorList>
    </citation>
    <scope>NUCLEOTIDE SEQUENCE [LARGE SCALE GENOMIC DNA]</scope>
    <source>
        <strain evidence="2 3">YC2-7</strain>
    </source>
</reference>
<dbReference type="RefSeq" id="WP_169591948.1">
    <property type="nucleotide sequence ID" value="NZ_VCQU01000009.1"/>
</dbReference>
<evidence type="ECO:0000313" key="2">
    <source>
        <dbReference type="EMBL" id="NMN98185.1"/>
    </source>
</evidence>
<keyword evidence="1" id="KW-0812">Transmembrane</keyword>
<evidence type="ECO:0008006" key="4">
    <source>
        <dbReference type="Google" id="ProtNLM"/>
    </source>
</evidence>
<keyword evidence="1" id="KW-1133">Transmembrane helix</keyword>
<name>A0A848KHE7_9NOCA</name>
<reference evidence="2 3" key="1">
    <citation type="submission" date="2019-05" db="EMBL/GenBank/DDBJ databases">
        <authorList>
            <person name="Lee S.D."/>
        </authorList>
    </citation>
    <scope>NUCLEOTIDE SEQUENCE [LARGE SCALE GENOMIC DNA]</scope>
    <source>
        <strain evidence="2 3">YC2-7</strain>
    </source>
</reference>
<keyword evidence="1" id="KW-0472">Membrane</keyword>
<dbReference type="AlphaFoldDB" id="A0A848KHE7"/>
<gene>
    <name evidence="2" type="ORF">FGL95_24385</name>
</gene>
<feature type="transmembrane region" description="Helical" evidence="1">
    <location>
        <begin position="39"/>
        <end position="61"/>
    </location>
</feature>
<sequence>MNHERIVRTVLGIAAGYVILLAVWSSWLVAHTPPDTVPFQVVGLVGLFFFLIGVGMMLANIPSRENRRIRKSGLEGWARIEGAHLVARTDHASELTELDLVLTVPGSESYSGRLVFDVAPIDKPRFAVGETISIRVDPHNRDRIVLCP</sequence>